<feature type="signal peptide" evidence="4">
    <location>
        <begin position="1"/>
        <end position="15"/>
    </location>
</feature>
<dbReference type="PANTHER" id="PTHR40942:SF4">
    <property type="entry name" value="CYTOCHROME C5"/>
    <property type="match status" value="1"/>
</dbReference>
<dbReference type="InterPro" id="IPR009056">
    <property type="entry name" value="Cyt_c-like_dom"/>
</dbReference>
<evidence type="ECO:0000259" key="5">
    <source>
        <dbReference type="Pfam" id="PF13442"/>
    </source>
</evidence>
<dbReference type="GO" id="GO:0009055">
    <property type="term" value="F:electron transfer activity"/>
    <property type="evidence" value="ECO:0007669"/>
    <property type="project" value="InterPro"/>
</dbReference>
<dbReference type="Gene3D" id="1.10.760.10">
    <property type="entry name" value="Cytochrome c-like domain"/>
    <property type="match status" value="1"/>
</dbReference>
<protein>
    <submittedName>
        <fullName evidence="6">Cytochrome c5 family protein</fullName>
    </submittedName>
</protein>
<gene>
    <name evidence="6" type="ORF">KCG34_07765</name>
</gene>
<dbReference type="GO" id="GO:0020037">
    <property type="term" value="F:heme binding"/>
    <property type="evidence" value="ECO:0007669"/>
    <property type="project" value="InterPro"/>
</dbReference>
<evidence type="ECO:0000256" key="4">
    <source>
        <dbReference type="SAM" id="SignalP"/>
    </source>
</evidence>
<dbReference type="RefSeq" id="WP_211939809.1">
    <property type="nucleotide sequence ID" value="NZ_CP073078.1"/>
</dbReference>
<sequence>MTRAALLLCAGLALAACSKTPSRPIEHDPAKIAANAVAAQPADPKLAGLYDTSCKACHGRPGSGAPLALDHTAWDSRWARGLPSLMQSVIGGKAGMPAGGQCFACTEGDYKALVRFMADQQGS</sequence>
<feature type="chain" id="PRO_5037339873" evidence="4">
    <location>
        <begin position="16"/>
        <end position="123"/>
    </location>
</feature>
<feature type="domain" description="Cytochrome c" evidence="5">
    <location>
        <begin position="45"/>
        <end position="117"/>
    </location>
</feature>
<dbReference type="Proteomes" id="UP000676409">
    <property type="component" value="Chromosome"/>
</dbReference>
<keyword evidence="7" id="KW-1185">Reference proteome</keyword>
<evidence type="ECO:0000256" key="3">
    <source>
        <dbReference type="ARBA" id="ARBA00023004"/>
    </source>
</evidence>
<keyword evidence="3" id="KW-0408">Iron</keyword>
<dbReference type="Pfam" id="PF13442">
    <property type="entry name" value="Cytochrome_CBB3"/>
    <property type="match status" value="1"/>
</dbReference>
<dbReference type="PROSITE" id="PS51257">
    <property type="entry name" value="PROKAR_LIPOPROTEIN"/>
    <property type="match status" value="1"/>
</dbReference>
<evidence type="ECO:0000256" key="2">
    <source>
        <dbReference type="ARBA" id="ARBA00022723"/>
    </source>
</evidence>
<evidence type="ECO:0000313" key="6">
    <source>
        <dbReference type="EMBL" id="QUD89757.1"/>
    </source>
</evidence>
<keyword evidence="1" id="KW-0349">Heme</keyword>
<accession>A0A975G3D2</accession>
<dbReference type="AlphaFoldDB" id="A0A975G3D2"/>
<evidence type="ECO:0000313" key="7">
    <source>
        <dbReference type="Proteomes" id="UP000676409"/>
    </source>
</evidence>
<dbReference type="GO" id="GO:0046872">
    <property type="term" value="F:metal ion binding"/>
    <property type="evidence" value="ECO:0007669"/>
    <property type="project" value="UniProtKB-KW"/>
</dbReference>
<dbReference type="EMBL" id="CP073078">
    <property type="protein sequence ID" value="QUD89757.1"/>
    <property type="molecule type" value="Genomic_DNA"/>
</dbReference>
<dbReference type="PANTHER" id="PTHR40942">
    <property type="match status" value="1"/>
</dbReference>
<keyword evidence="4" id="KW-0732">Signal</keyword>
<dbReference type="SUPFAM" id="SSF46626">
    <property type="entry name" value="Cytochrome c"/>
    <property type="match status" value="1"/>
</dbReference>
<evidence type="ECO:0000256" key="1">
    <source>
        <dbReference type="ARBA" id="ARBA00022617"/>
    </source>
</evidence>
<keyword evidence="2" id="KW-0479">Metal-binding</keyword>
<proteinExistence type="predicted"/>
<organism evidence="6 7">
    <name type="scientific">Phenylobacterium montanum</name>
    <dbReference type="NCBI Taxonomy" id="2823693"/>
    <lineage>
        <taxon>Bacteria</taxon>
        <taxon>Pseudomonadati</taxon>
        <taxon>Pseudomonadota</taxon>
        <taxon>Alphaproteobacteria</taxon>
        <taxon>Caulobacterales</taxon>
        <taxon>Caulobacteraceae</taxon>
        <taxon>Phenylobacterium</taxon>
    </lineage>
</organism>
<dbReference type="InterPro" id="IPR036909">
    <property type="entry name" value="Cyt_c-like_dom_sf"/>
</dbReference>
<dbReference type="KEGG" id="caul:KCG34_07765"/>
<reference evidence="6" key="1">
    <citation type="submission" date="2021-04" db="EMBL/GenBank/DDBJ databases">
        <title>The complete genome sequence of Caulobacter sp. S6.</title>
        <authorList>
            <person name="Tang Y."/>
            <person name="Ouyang W."/>
            <person name="Liu Q."/>
            <person name="Huang B."/>
            <person name="Guo Z."/>
            <person name="Lei P."/>
        </authorList>
    </citation>
    <scope>NUCLEOTIDE SEQUENCE</scope>
    <source>
        <strain evidence="6">S6</strain>
    </source>
</reference>
<name>A0A975G3D2_9CAUL</name>